<dbReference type="Gene3D" id="3.40.190.290">
    <property type="match status" value="1"/>
</dbReference>
<accession>A0A4Q9H4G2</accession>
<keyword evidence="4" id="KW-0804">Transcription</keyword>
<feature type="domain" description="HTH lysR-type" evidence="5">
    <location>
        <begin position="1"/>
        <end position="59"/>
    </location>
</feature>
<dbReference type="GO" id="GO:0006351">
    <property type="term" value="P:DNA-templated transcription"/>
    <property type="evidence" value="ECO:0007669"/>
    <property type="project" value="TreeGrafter"/>
</dbReference>
<evidence type="ECO:0000256" key="2">
    <source>
        <dbReference type="ARBA" id="ARBA00023015"/>
    </source>
</evidence>
<dbReference type="PANTHER" id="PTHR30537:SF72">
    <property type="entry name" value="LYSR FAMILY TRANSCRIPTIONAL REGULATOR"/>
    <property type="match status" value="1"/>
</dbReference>
<dbReference type="FunFam" id="1.10.10.10:FF:000001">
    <property type="entry name" value="LysR family transcriptional regulator"/>
    <property type="match status" value="1"/>
</dbReference>
<dbReference type="GO" id="GO:0043565">
    <property type="term" value="F:sequence-specific DNA binding"/>
    <property type="evidence" value="ECO:0007669"/>
    <property type="project" value="TreeGrafter"/>
</dbReference>
<dbReference type="Gene3D" id="1.10.10.10">
    <property type="entry name" value="Winged helix-like DNA-binding domain superfamily/Winged helix DNA-binding domain"/>
    <property type="match status" value="1"/>
</dbReference>
<dbReference type="EMBL" id="SIXI01000003">
    <property type="protein sequence ID" value="TBO31412.1"/>
    <property type="molecule type" value="Genomic_DNA"/>
</dbReference>
<gene>
    <name evidence="6" type="ORF">EYS42_09260</name>
</gene>
<dbReference type="RefSeq" id="WP_130967866.1">
    <property type="nucleotide sequence ID" value="NZ_SIXI01000003.1"/>
</dbReference>
<evidence type="ECO:0000313" key="7">
    <source>
        <dbReference type="Proteomes" id="UP000292120"/>
    </source>
</evidence>
<dbReference type="PANTHER" id="PTHR30537">
    <property type="entry name" value="HTH-TYPE TRANSCRIPTIONAL REGULATOR"/>
    <property type="match status" value="1"/>
</dbReference>
<comment type="caution">
    <text evidence="6">The sequence shown here is derived from an EMBL/GenBank/DDBJ whole genome shotgun (WGS) entry which is preliminary data.</text>
</comment>
<organism evidence="6 7">
    <name type="scientific">Aquabacterium lacunae</name>
    <dbReference type="NCBI Taxonomy" id="2528630"/>
    <lineage>
        <taxon>Bacteria</taxon>
        <taxon>Pseudomonadati</taxon>
        <taxon>Pseudomonadota</taxon>
        <taxon>Betaproteobacteria</taxon>
        <taxon>Burkholderiales</taxon>
        <taxon>Aquabacterium</taxon>
    </lineage>
</organism>
<keyword evidence="7" id="KW-1185">Reference proteome</keyword>
<dbReference type="SUPFAM" id="SSF53850">
    <property type="entry name" value="Periplasmic binding protein-like II"/>
    <property type="match status" value="1"/>
</dbReference>
<dbReference type="PROSITE" id="PS50931">
    <property type="entry name" value="HTH_LYSR"/>
    <property type="match status" value="1"/>
</dbReference>
<comment type="similarity">
    <text evidence="1">Belongs to the LysR transcriptional regulatory family.</text>
</comment>
<dbReference type="Proteomes" id="UP000292120">
    <property type="component" value="Unassembled WGS sequence"/>
</dbReference>
<dbReference type="Pfam" id="PF00126">
    <property type="entry name" value="HTH_1"/>
    <property type="match status" value="1"/>
</dbReference>
<evidence type="ECO:0000256" key="3">
    <source>
        <dbReference type="ARBA" id="ARBA00023125"/>
    </source>
</evidence>
<keyword evidence="2" id="KW-0805">Transcription regulation</keyword>
<protein>
    <submittedName>
        <fullName evidence="6">LysR family transcriptional regulator</fullName>
    </submittedName>
</protein>
<sequence length="301" mass="33110">MDKLKAMEVFVRVVDLGSFSRAAEALGTPKATVSTLLQELEAQLGVRLLNRTTRRVGLTADGAAYYERCVRILDDLREADESVSSRHGQAEGRLKVDMPTSLASLLLHQDIPALLARYPGLQLELGCSDRLIHVVHEGVDCVLRAGELRDPTLVARRVGELRMVTVASPGYLARHGVPEHPQDLMQGTHRSVDYFMANGRLSPFEFRRGSELVRLVPPSALAVNDSNAYRDACVAGLGWGQLPDIVLKAVQPQGLLQPILSDWRAEVLPVHVVFPSNRHLSTRVQAFVEWAAEVFARSGQA</sequence>
<dbReference type="InterPro" id="IPR036388">
    <property type="entry name" value="WH-like_DNA-bd_sf"/>
</dbReference>
<dbReference type="CDD" id="cd08472">
    <property type="entry name" value="PBP2_CrgA_like_3"/>
    <property type="match status" value="1"/>
</dbReference>
<dbReference type="InterPro" id="IPR036390">
    <property type="entry name" value="WH_DNA-bd_sf"/>
</dbReference>
<name>A0A4Q9H4G2_9BURK</name>
<dbReference type="InterPro" id="IPR000847">
    <property type="entry name" value="LysR_HTH_N"/>
</dbReference>
<proteinExistence type="inferred from homology"/>
<dbReference type="SUPFAM" id="SSF46785">
    <property type="entry name" value="Winged helix' DNA-binding domain"/>
    <property type="match status" value="1"/>
</dbReference>
<evidence type="ECO:0000256" key="4">
    <source>
        <dbReference type="ARBA" id="ARBA00023163"/>
    </source>
</evidence>
<dbReference type="AlphaFoldDB" id="A0A4Q9H4G2"/>
<evidence type="ECO:0000259" key="5">
    <source>
        <dbReference type="PROSITE" id="PS50931"/>
    </source>
</evidence>
<dbReference type="GO" id="GO:0003700">
    <property type="term" value="F:DNA-binding transcription factor activity"/>
    <property type="evidence" value="ECO:0007669"/>
    <property type="project" value="InterPro"/>
</dbReference>
<evidence type="ECO:0000256" key="1">
    <source>
        <dbReference type="ARBA" id="ARBA00009437"/>
    </source>
</evidence>
<dbReference type="InterPro" id="IPR058163">
    <property type="entry name" value="LysR-type_TF_proteobact-type"/>
</dbReference>
<dbReference type="InterPro" id="IPR005119">
    <property type="entry name" value="LysR_subst-bd"/>
</dbReference>
<evidence type="ECO:0000313" key="6">
    <source>
        <dbReference type="EMBL" id="TBO31412.1"/>
    </source>
</evidence>
<dbReference type="OrthoDB" id="8538345at2"/>
<reference evidence="6 7" key="1">
    <citation type="submission" date="2019-02" db="EMBL/GenBank/DDBJ databases">
        <title>Aquabacterium sp. strain KMB7.</title>
        <authorList>
            <person name="Chen W.-M."/>
        </authorList>
    </citation>
    <scope>NUCLEOTIDE SEQUENCE [LARGE SCALE GENOMIC DNA]</scope>
    <source>
        <strain evidence="6 7">KMB7</strain>
    </source>
</reference>
<dbReference type="Pfam" id="PF03466">
    <property type="entry name" value="LysR_substrate"/>
    <property type="match status" value="1"/>
</dbReference>
<keyword evidence="3" id="KW-0238">DNA-binding</keyword>